<proteinExistence type="predicted"/>
<evidence type="ECO:0000256" key="1">
    <source>
        <dbReference type="SAM" id="MobiDB-lite"/>
    </source>
</evidence>
<gene>
    <name evidence="2" type="ORF">C6P98_04475</name>
</gene>
<dbReference type="EMBL" id="PVFZ01000010">
    <property type="protein sequence ID" value="PRF27083.1"/>
    <property type="molecule type" value="Genomic_DNA"/>
</dbReference>
<accession>A0A8E2S0Z5</accession>
<organism evidence="2 3">
    <name type="scientific">Burkholderia multivorans</name>
    <dbReference type="NCBI Taxonomy" id="87883"/>
    <lineage>
        <taxon>Bacteria</taxon>
        <taxon>Pseudomonadati</taxon>
        <taxon>Pseudomonadota</taxon>
        <taxon>Betaproteobacteria</taxon>
        <taxon>Burkholderiales</taxon>
        <taxon>Burkholderiaceae</taxon>
        <taxon>Burkholderia</taxon>
        <taxon>Burkholderia cepacia complex</taxon>
    </lineage>
</organism>
<feature type="region of interest" description="Disordered" evidence="1">
    <location>
        <begin position="40"/>
        <end position="59"/>
    </location>
</feature>
<sequence>MTDTLPDLIAPHLDMLFSRIDPHMTAAATGRHVDRRLSYASHGGARRCRHRPELPHDAK</sequence>
<evidence type="ECO:0000313" key="2">
    <source>
        <dbReference type="EMBL" id="PRF27083.1"/>
    </source>
</evidence>
<protein>
    <submittedName>
        <fullName evidence="2">Uracil-DNA glycosylase</fullName>
    </submittedName>
</protein>
<comment type="caution">
    <text evidence="2">The sequence shown here is derived from an EMBL/GenBank/DDBJ whole genome shotgun (WGS) entry which is preliminary data.</text>
</comment>
<reference evidence="2 3" key="1">
    <citation type="submission" date="2018-03" db="EMBL/GenBank/DDBJ databases">
        <authorList>
            <person name="Nguyen K."/>
            <person name="Fouts D."/>
            <person name="Sutton G."/>
        </authorList>
    </citation>
    <scope>NUCLEOTIDE SEQUENCE [LARGE SCALE GENOMIC DNA]</scope>
    <source>
        <strain evidence="2 3">AU17135</strain>
    </source>
</reference>
<name>A0A8E2S0Z5_9BURK</name>
<dbReference type="AlphaFoldDB" id="A0A8E2S0Z5"/>
<dbReference type="Proteomes" id="UP000237686">
    <property type="component" value="Unassembled WGS sequence"/>
</dbReference>
<evidence type="ECO:0000313" key="3">
    <source>
        <dbReference type="Proteomes" id="UP000237686"/>
    </source>
</evidence>